<protein>
    <recommendedName>
        <fullName evidence="4">Conjugative transposon TraK protein</fullName>
    </recommendedName>
</protein>
<evidence type="ECO:0000313" key="2">
    <source>
        <dbReference type="EMBL" id="PWK17201.1"/>
    </source>
</evidence>
<keyword evidence="3" id="KW-1185">Reference proteome</keyword>
<reference evidence="2 3" key="1">
    <citation type="submission" date="2018-05" db="EMBL/GenBank/DDBJ databases">
        <title>Genomic Encyclopedia of Archaeal and Bacterial Type Strains, Phase II (KMG-II): from individual species to whole genera.</title>
        <authorList>
            <person name="Goeker M."/>
        </authorList>
    </citation>
    <scope>NUCLEOTIDE SEQUENCE [LARGE SCALE GENOMIC DNA]</scope>
    <source>
        <strain evidence="2 3">DSM 22214</strain>
    </source>
</reference>
<dbReference type="AlphaFoldDB" id="A0A316DG68"/>
<dbReference type="Proteomes" id="UP000245489">
    <property type="component" value="Unassembled WGS sequence"/>
</dbReference>
<keyword evidence="1" id="KW-1133">Transmembrane helix</keyword>
<accession>A0A316DG68</accession>
<name>A0A316DG68_9BACT</name>
<sequence length="208" mass="24067">MKGVAQNFNEAFKALKFITALAVALLFISNIVWFIFFSHEVEKLNNKIFVVSDNGTMTAVAKTEQTPSIYEAKNHIKTFMYMMFAHDAETFKDHINIGLKLIERTDGLAIYEGFKRGQVLENYSKYNSRTLLEIDSIQVNVAIEPYNGIVYARQIALYQKERSMKPIAARFELIRTYRSEDNPFGLLLKNFTFISYNPPVKTREEIHD</sequence>
<comment type="caution">
    <text evidence="2">The sequence shown here is derived from an EMBL/GenBank/DDBJ whole genome shotgun (WGS) entry which is preliminary data.</text>
</comment>
<keyword evidence="1" id="KW-0812">Transmembrane</keyword>
<proteinExistence type="predicted"/>
<feature type="transmembrane region" description="Helical" evidence="1">
    <location>
        <begin position="17"/>
        <end position="37"/>
    </location>
</feature>
<evidence type="ECO:0008006" key="4">
    <source>
        <dbReference type="Google" id="ProtNLM"/>
    </source>
</evidence>
<dbReference type="OrthoDB" id="892899at2"/>
<keyword evidence="1" id="KW-0472">Membrane</keyword>
<evidence type="ECO:0000313" key="3">
    <source>
        <dbReference type="Proteomes" id="UP000245489"/>
    </source>
</evidence>
<gene>
    <name evidence="2" type="ORF">LV89_04487</name>
</gene>
<dbReference type="EMBL" id="QGGO01000037">
    <property type="protein sequence ID" value="PWK17201.1"/>
    <property type="molecule type" value="Genomic_DNA"/>
</dbReference>
<organism evidence="2 3">
    <name type="scientific">Arcicella aurantiaca</name>
    <dbReference type="NCBI Taxonomy" id="591202"/>
    <lineage>
        <taxon>Bacteria</taxon>
        <taxon>Pseudomonadati</taxon>
        <taxon>Bacteroidota</taxon>
        <taxon>Cytophagia</taxon>
        <taxon>Cytophagales</taxon>
        <taxon>Flectobacillaceae</taxon>
        <taxon>Arcicella</taxon>
    </lineage>
</organism>
<dbReference type="RefSeq" id="WP_109745138.1">
    <property type="nucleotide sequence ID" value="NZ_QGGO01000037.1"/>
</dbReference>
<evidence type="ECO:0000256" key="1">
    <source>
        <dbReference type="SAM" id="Phobius"/>
    </source>
</evidence>